<dbReference type="GO" id="GO:0000781">
    <property type="term" value="C:chromosome, telomeric region"/>
    <property type="evidence" value="ECO:0007669"/>
    <property type="project" value="GOC"/>
</dbReference>
<dbReference type="FunCoup" id="A7TDQ5">
    <property type="interactions" value="141"/>
</dbReference>
<keyword evidence="3" id="KW-0539">Nucleus</keyword>
<dbReference type="CDD" id="cd22965">
    <property type="entry name" value="DD_DPY30_SDC1"/>
    <property type="match status" value="1"/>
</dbReference>
<feature type="region of interest" description="Disordered" evidence="4">
    <location>
        <begin position="1"/>
        <end position="28"/>
    </location>
</feature>
<dbReference type="RefSeq" id="XP_001647383.1">
    <property type="nucleotide sequence ID" value="XM_001647333.1"/>
</dbReference>
<name>A7TDQ5_VANPO</name>
<dbReference type="EMBL" id="DS480378">
    <property type="protein sequence ID" value="EDO19525.1"/>
    <property type="molecule type" value="Genomic_DNA"/>
</dbReference>
<accession>A7TDQ5</accession>
<dbReference type="GO" id="GO:0031509">
    <property type="term" value="P:subtelomeric heterochromatin formation"/>
    <property type="evidence" value="ECO:0007669"/>
    <property type="project" value="EnsemblFungi"/>
</dbReference>
<dbReference type="OMA" id="NNANDQT"/>
<dbReference type="OrthoDB" id="417678at2759"/>
<keyword evidence="6" id="KW-1185">Reference proteome</keyword>
<comment type="subcellular location">
    <subcellularLocation>
        <location evidence="1">Nucleus</location>
    </subcellularLocation>
</comment>
<dbReference type="InParanoid" id="A7TDQ5"/>
<evidence type="ECO:0000256" key="1">
    <source>
        <dbReference type="ARBA" id="ARBA00004123"/>
    </source>
</evidence>
<dbReference type="STRING" id="436907.A7TDQ5"/>
<dbReference type="GO" id="GO:0042800">
    <property type="term" value="F:histone H3K4 methyltransferase activity"/>
    <property type="evidence" value="ECO:0007669"/>
    <property type="project" value="EnsemblFungi"/>
</dbReference>
<evidence type="ECO:0000256" key="2">
    <source>
        <dbReference type="ARBA" id="ARBA00010849"/>
    </source>
</evidence>
<evidence type="ECO:0000313" key="5">
    <source>
        <dbReference type="EMBL" id="EDO19525.1"/>
    </source>
</evidence>
<proteinExistence type="inferred from homology"/>
<evidence type="ECO:0008006" key="7">
    <source>
        <dbReference type="Google" id="ProtNLM"/>
    </source>
</evidence>
<dbReference type="GO" id="GO:0048188">
    <property type="term" value="C:Set1C/COMPASS complex"/>
    <property type="evidence" value="ECO:0007669"/>
    <property type="project" value="EnsemblFungi"/>
</dbReference>
<evidence type="ECO:0000256" key="4">
    <source>
        <dbReference type="SAM" id="MobiDB-lite"/>
    </source>
</evidence>
<dbReference type="HOGENOM" id="CLU_115916_1_1_1"/>
<dbReference type="Gene3D" id="1.20.890.10">
    <property type="entry name" value="cAMP-dependent protein kinase regulatory subunit, dimerization-anchoring domain"/>
    <property type="match status" value="1"/>
</dbReference>
<sequence length="139" mass="14762">MSDPVLPNSTTVGQNKSLPGDISNSITNSETEPVSIGLVTNQPAVEVAGGSTEIETETESSTDAMAVVGSSTNANEINLSETIGGSKTRKYLNQHITPYLLNGMRMIAVEKPADPLRALGEYLIKQSDQLNNANDQTKQ</sequence>
<comment type="similarity">
    <text evidence="2">Belongs to the dpy-30 family.</text>
</comment>
<dbReference type="InterPro" id="IPR049629">
    <property type="entry name" value="DPY30_SDC1_DD"/>
</dbReference>
<evidence type="ECO:0000313" key="6">
    <source>
        <dbReference type="Proteomes" id="UP000000267"/>
    </source>
</evidence>
<dbReference type="GeneID" id="5547882"/>
<feature type="compositionally biased region" description="Polar residues" evidence="4">
    <location>
        <begin position="7"/>
        <end position="28"/>
    </location>
</feature>
<protein>
    <recommendedName>
        <fullName evidence="7">COMPASS component SDC1</fullName>
    </recommendedName>
</protein>
<gene>
    <name evidence="5" type="ORF">Kpol_1018p57</name>
</gene>
<dbReference type="KEGG" id="vpo:Kpol_1018p57"/>
<dbReference type="eggNOG" id="KOG4109">
    <property type="taxonomic scope" value="Eukaryota"/>
</dbReference>
<organism evidence="6">
    <name type="scientific">Vanderwaltozyma polyspora (strain ATCC 22028 / DSM 70294 / BCRC 21397 / CBS 2163 / NBRC 10782 / NRRL Y-8283 / UCD 57-17)</name>
    <name type="common">Kluyveromyces polysporus</name>
    <dbReference type="NCBI Taxonomy" id="436907"/>
    <lineage>
        <taxon>Eukaryota</taxon>
        <taxon>Fungi</taxon>
        <taxon>Dikarya</taxon>
        <taxon>Ascomycota</taxon>
        <taxon>Saccharomycotina</taxon>
        <taxon>Saccharomycetes</taxon>
        <taxon>Saccharomycetales</taxon>
        <taxon>Saccharomycetaceae</taxon>
        <taxon>Vanderwaltozyma</taxon>
    </lineage>
</organism>
<dbReference type="InterPro" id="IPR007858">
    <property type="entry name" value="Dpy-30_motif"/>
</dbReference>
<dbReference type="Pfam" id="PF05186">
    <property type="entry name" value="Dpy-30"/>
    <property type="match status" value="1"/>
</dbReference>
<reference evidence="5 6" key="1">
    <citation type="journal article" date="2007" name="Proc. Natl. Acad. Sci. U.S.A.">
        <title>Independent sorting-out of thousands of duplicated gene pairs in two yeast species descended from a whole-genome duplication.</title>
        <authorList>
            <person name="Scannell D.R."/>
            <person name="Frank A.C."/>
            <person name="Conant G.C."/>
            <person name="Byrne K.P."/>
            <person name="Woolfit M."/>
            <person name="Wolfe K.H."/>
        </authorList>
    </citation>
    <scope>NUCLEOTIDE SEQUENCE [LARGE SCALE GENOMIC DNA]</scope>
    <source>
        <strain evidence="6">ATCC 22028 / DSM 70294 / BCRC 21397 / CBS 2163 / NBRC 10782 / NRRL Y-8283 / UCD 57-17</strain>
    </source>
</reference>
<dbReference type="AlphaFoldDB" id="A7TDQ5"/>
<evidence type="ECO:0000256" key="3">
    <source>
        <dbReference type="ARBA" id="ARBA00023242"/>
    </source>
</evidence>
<dbReference type="Proteomes" id="UP000000267">
    <property type="component" value="Unassembled WGS sequence"/>
</dbReference>